<dbReference type="SUPFAM" id="SSF56529">
    <property type="entry name" value="FAH"/>
    <property type="match status" value="1"/>
</dbReference>
<evidence type="ECO:0000313" key="5">
    <source>
        <dbReference type="Proteomes" id="UP000318017"/>
    </source>
</evidence>
<keyword evidence="2" id="KW-0479">Metal-binding</keyword>
<dbReference type="InterPro" id="IPR051121">
    <property type="entry name" value="FAH"/>
</dbReference>
<dbReference type="RefSeq" id="WP_145072606.1">
    <property type="nucleotide sequence ID" value="NZ_CP036298.1"/>
</dbReference>
<reference evidence="4 5" key="1">
    <citation type="submission" date="2019-02" db="EMBL/GenBank/DDBJ databases">
        <title>Deep-cultivation of Planctomycetes and their phenomic and genomic characterization uncovers novel biology.</title>
        <authorList>
            <person name="Wiegand S."/>
            <person name="Jogler M."/>
            <person name="Boedeker C."/>
            <person name="Pinto D."/>
            <person name="Vollmers J."/>
            <person name="Rivas-Marin E."/>
            <person name="Kohn T."/>
            <person name="Peeters S.H."/>
            <person name="Heuer A."/>
            <person name="Rast P."/>
            <person name="Oberbeckmann S."/>
            <person name="Bunk B."/>
            <person name="Jeske O."/>
            <person name="Meyerdierks A."/>
            <person name="Storesund J.E."/>
            <person name="Kallscheuer N."/>
            <person name="Luecker S."/>
            <person name="Lage O.M."/>
            <person name="Pohl T."/>
            <person name="Merkel B.J."/>
            <person name="Hornburger P."/>
            <person name="Mueller R.-W."/>
            <person name="Bruemmer F."/>
            <person name="Labrenz M."/>
            <person name="Spormann A.M."/>
            <person name="Op den Camp H."/>
            <person name="Overmann J."/>
            <person name="Amann R."/>
            <person name="Jetten M.S.M."/>
            <person name="Mascher T."/>
            <person name="Medema M.H."/>
            <person name="Devos D.P."/>
            <person name="Kaster A.-K."/>
            <person name="Ovreas L."/>
            <person name="Rohde M."/>
            <person name="Galperin M.Y."/>
            <person name="Jogler C."/>
        </authorList>
    </citation>
    <scope>NUCLEOTIDE SEQUENCE [LARGE SCALE GENOMIC DNA]</scope>
    <source>
        <strain evidence="4 5">Q31a</strain>
    </source>
</reference>
<dbReference type="InterPro" id="IPR011234">
    <property type="entry name" value="Fumarylacetoacetase-like_C"/>
</dbReference>
<dbReference type="InterPro" id="IPR036663">
    <property type="entry name" value="Fumarylacetoacetase_C_sf"/>
</dbReference>
<dbReference type="Gene3D" id="3.90.850.10">
    <property type="entry name" value="Fumarylacetoacetase-like, C-terminal domain"/>
    <property type="match status" value="1"/>
</dbReference>
<dbReference type="AlphaFoldDB" id="A0A518G028"/>
<dbReference type="GO" id="GO:0046872">
    <property type="term" value="F:metal ion binding"/>
    <property type="evidence" value="ECO:0007669"/>
    <property type="project" value="UniProtKB-KW"/>
</dbReference>
<dbReference type="Pfam" id="PF01557">
    <property type="entry name" value="FAA_hydrolase"/>
    <property type="match status" value="1"/>
</dbReference>
<dbReference type="EC" id="4.3.2.3" evidence="4"/>
<dbReference type="PANTHER" id="PTHR42796:SF4">
    <property type="entry name" value="FUMARYLACETOACETATE HYDROLASE DOMAIN-CONTAINING PROTEIN 2A"/>
    <property type="match status" value="1"/>
</dbReference>
<accession>A0A518G028</accession>
<protein>
    <submittedName>
        <fullName evidence="4">Ureidoglycolate lyase</fullName>
        <ecNumber evidence="4">4.3.2.3</ecNumber>
    </submittedName>
</protein>
<feature type="domain" description="Fumarylacetoacetase-like C-terminal" evidence="3">
    <location>
        <begin position="99"/>
        <end position="313"/>
    </location>
</feature>
<dbReference type="PANTHER" id="PTHR42796">
    <property type="entry name" value="FUMARYLACETOACETATE HYDROLASE DOMAIN-CONTAINING PROTEIN 2A-RELATED"/>
    <property type="match status" value="1"/>
</dbReference>
<dbReference type="EMBL" id="CP036298">
    <property type="protein sequence ID" value="QDV21874.1"/>
    <property type="molecule type" value="Genomic_DNA"/>
</dbReference>
<name>A0A518G028_9BACT</name>
<evidence type="ECO:0000256" key="1">
    <source>
        <dbReference type="ARBA" id="ARBA00010211"/>
    </source>
</evidence>
<evidence type="ECO:0000256" key="2">
    <source>
        <dbReference type="ARBA" id="ARBA00022723"/>
    </source>
</evidence>
<dbReference type="OrthoDB" id="9805307at2"/>
<dbReference type="Proteomes" id="UP000318017">
    <property type="component" value="Chromosome"/>
</dbReference>
<dbReference type="GO" id="GO:0050385">
    <property type="term" value="F:ureidoglycolate lyase activity"/>
    <property type="evidence" value="ECO:0007669"/>
    <property type="project" value="UniProtKB-EC"/>
</dbReference>
<keyword evidence="4" id="KW-0456">Lyase</keyword>
<dbReference type="KEGG" id="ahel:Q31a_01530"/>
<sequence>MKLCRFQQAGAARCGLYHEHYVLPLDDLAAAEGEKVVAEAIHGGELERLLPSDSPSWRTLTDLVQESEQNPILARLAIPLTEVTLLPPIARPPKLLLLAGNYAAHVEESGEIAAERERTFPYVFMKPPSTTLIGNAQPVVLPAQSSERIDHEIELAVIIGRKARNVNASEALSFVAGYTIINDISDRGFRPNPNRQERPRDKFFDWQHGKWHDGFCPCGPCLVTADEIPDPQTLQLELTIDGEVRQQSTTAEQVFSIAQVIEFLSTWMTLEPGDIISTGTPAGVGNASGKYLRAGQTMQAKISSIGILTNPIVAQ</sequence>
<comment type="similarity">
    <text evidence="1">Belongs to the FAH family.</text>
</comment>
<proteinExistence type="inferred from homology"/>
<evidence type="ECO:0000313" key="4">
    <source>
        <dbReference type="EMBL" id="QDV21874.1"/>
    </source>
</evidence>
<keyword evidence="5" id="KW-1185">Reference proteome</keyword>
<organism evidence="4 5">
    <name type="scientific">Aureliella helgolandensis</name>
    <dbReference type="NCBI Taxonomy" id="2527968"/>
    <lineage>
        <taxon>Bacteria</taxon>
        <taxon>Pseudomonadati</taxon>
        <taxon>Planctomycetota</taxon>
        <taxon>Planctomycetia</taxon>
        <taxon>Pirellulales</taxon>
        <taxon>Pirellulaceae</taxon>
        <taxon>Aureliella</taxon>
    </lineage>
</organism>
<dbReference type="GO" id="GO:0044281">
    <property type="term" value="P:small molecule metabolic process"/>
    <property type="evidence" value="ECO:0007669"/>
    <property type="project" value="UniProtKB-ARBA"/>
</dbReference>
<evidence type="ECO:0000259" key="3">
    <source>
        <dbReference type="Pfam" id="PF01557"/>
    </source>
</evidence>
<gene>
    <name evidence="4" type="ORF">Q31a_01530</name>
</gene>